<dbReference type="AlphaFoldDB" id="A0AAP8PPV5"/>
<reference evidence="5 6" key="1">
    <citation type="submission" date="2017-08" db="EMBL/GenBank/DDBJ databases">
        <title>Draft genome sequences of 64 type strains of genus Staph aureus.</title>
        <authorList>
            <person name="Cole K."/>
            <person name="Golubchik T."/>
            <person name="Russell J."/>
            <person name="Foster D."/>
            <person name="Llewelyn M."/>
            <person name="Wilson D."/>
            <person name="Crook D."/>
            <person name="Paul J."/>
        </authorList>
    </citation>
    <scope>NUCLEOTIDE SEQUENCE [LARGE SCALE GENOMIC DNA]</scope>
    <source>
        <strain evidence="5 6">NCTC 12101</strain>
    </source>
</reference>
<dbReference type="EMBL" id="PPQW01000020">
    <property type="protein sequence ID" value="PNZ68178.1"/>
    <property type="molecule type" value="Genomic_DNA"/>
</dbReference>
<evidence type="ECO:0000313" key="4">
    <source>
        <dbReference type="EMBL" id="MDN4533457.1"/>
    </source>
</evidence>
<feature type="domain" description="HTH cro/C1-type" evidence="2">
    <location>
        <begin position="4"/>
        <end position="58"/>
    </location>
</feature>
<protein>
    <submittedName>
        <fullName evidence="3 5">Transcriptional regulator</fullName>
    </submittedName>
</protein>
<dbReference type="EMBL" id="JAUHQC010000009">
    <property type="protein sequence ID" value="MDN4533041.1"/>
    <property type="molecule type" value="Genomic_DNA"/>
</dbReference>
<dbReference type="SUPFAM" id="SSF47413">
    <property type="entry name" value="lambda repressor-like DNA-binding domains"/>
    <property type="match status" value="1"/>
</dbReference>
<evidence type="ECO:0000313" key="6">
    <source>
        <dbReference type="Proteomes" id="UP000242470"/>
    </source>
</evidence>
<dbReference type="Gene3D" id="1.10.260.40">
    <property type="entry name" value="lambda repressor-like DNA-binding domains"/>
    <property type="match status" value="1"/>
</dbReference>
<reference evidence="3" key="2">
    <citation type="submission" date="2023-07" db="EMBL/GenBank/DDBJ databases">
        <title>Evaluation of the beneficial properties of pineapple isolates.</title>
        <authorList>
            <person name="Adefiranye O."/>
        </authorList>
    </citation>
    <scope>NUCLEOTIDE SEQUENCE</scope>
    <source>
        <strain evidence="3">PAPLE_T1</strain>
    </source>
</reference>
<sequence>MNRLSEYRKSKQISQLELAKKVNVSRQTINMIENNKYNPSLNLCINICLALDVTLNDIFWKE</sequence>
<proteinExistence type="predicted"/>
<dbReference type="CDD" id="cd00093">
    <property type="entry name" value="HTH_XRE"/>
    <property type="match status" value="1"/>
</dbReference>
<dbReference type="SMART" id="SM00530">
    <property type="entry name" value="HTH_XRE"/>
    <property type="match status" value="1"/>
</dbReference>
<evidence type="ECO:0000259" key="2">
    <source>
        <dbReference type="PROSITE" id="PS50943"/>
    </source>
</evidence>
<dbReference type="InterPro" id="IPR010982">
    <property type="entry name" value="Lambda_DNA-bd_dom_sf"/>
</dbReference>
<evidence type="ECO:0000256" key="1">
    <source>
        <dbReference type="ARBA" id="ARBA00023125"/>
    </source>
</evidence>
<keyword evidence="1" id="KW-0238">DNA-binding</keyword>
<dbReference type="GeneID" id="64980998"/>
<accession>A0AAP8PPV5</accession>
<dbReference type="Proteomes" id="UP001171687">
    <property type="component" value="Unassembled WGS sequence"/>
</dbReference>
<name>A0AAP8PPV5_9STAP</name>
<dbReference type="PROSITE" id="PS50943">
    <property type="entry name" value="HTH_CROC1"/>
    <property type="match status" value="1"/>
</dbReference>
<gene>
    <name evidence="5" type="ORF">CD158_04080</name>
    <name evidence="3" type="ORF">QYH67_05555</name>
    <name evidence="4" type="ORF">QYH67_07765</name>
</gene>
<dbReference type="InterPro" id="IPR001387">
    <property type="entry name" value="Cro/C1-type_HTH"/>
</dbReference>
<dbReference type="RefSeq" id="WP_059106253.1">
    <property type="nucleotide sequence ID" value="NZ_AP024589.1"/>
</dbReference>
<dbReference type="EMBL" id="JAUHQC010000010">
    <property type="protein sequence ID" value="MDN4533457.1"/>
    <property type="molecule type" value="Genomic_DNA"/>
</dbReference>
<dbReference type="Pfam" id="PF01381">
    <property type="entry name" value="HTH_3"/>
    <property type="match status" value="1"/>
</dbReference>
<comment type="caution">
    <text evidence="5">The sequence shown here is derived from an EMBL/GenBank/DDBJ whole genome shotgun (WGS) entry which is preliminary data.</text>
</comment>
<dbReference type="GO" id="GO:0003677">
    <property type="term" value="F:DNA binding"/>
    <property type="evidence" value="ECO:0007669"/>
    <property type="project" value="UniProtKB-KW"/>
</dbReference>
<dbReference type="PANTHER" id="PTHR46558:SF5">
    <property type="entry name" value="TRANSCRIPTION REGULATOR"/>
    <property type="match status" value="1"/>
</dbReference>
<organism evidence="5 6">
    <name type="scientific">Staphylococcus auricularis</name>
    <dbReference type="NCBI Taxonomy" id="29379"/>
    <lineage>
        <taxon>Bacteria</taxon>
        <taxon>Bacillati</taxon>
        <taxon>Bacillota</taxon>
        <taxon>Bacilli</taxon>
        <taxon>Bacillales</taxon>
        <taxon>Staphylococcaceae</taxon>
        <taxon>Staphylococcus</taxon>
    </lineage>
</organism>
<dbReference type="Proteomes" id="UP000242470">
    <property type="component" value="Unassembled WGS sequence"/>
</dbReference>
<evidence type="ECO:0000313" key="3">
    <source>
        <dbReference type="EMBL" id="MDN4533041.1"/>
    </source>
</evidence>
<dbReference type="PANTHER" id="PTHR46558">
    <property type="entry name" value="TRACRIPTIONAL REGULATORY PROTEIN-RELATED-RELATED"/>
    <property type="match status" value="1"/>
</dbReference>
<evidence type="ECO:0000313" key="5">
    <source>
        <dbReference type="EMBL" id="PNZ68178.1"/>
    </source>
</evidence>